<keyword evidence="2" id="KW-1133">Transmembrane helix</keyword>
<evidence type="ECO:0000313" key="5">
    <source>
        <dbReference type="Proteomes" id="UP000295292"/>
    </source>
</evidence>
<evidence type="ECO:0000313" key="4">
    <source>
        <dbReference type="EMBL" id="TDQ73510.1"/>
    </source>
</evidence>
<dbReference type="CDD" id="cd05237">
    <property type="entry name" value="UDP_invert_4-6DH_SDR_e"/>
    <property type="match status" value="1"/>
</dbReference>
<feature type="transmembrane region" description="Helical" evidence="2">
    <location>
        <begin position="26"/>
        <end position="47"/>
    </location>
</feature>
<dbReference type="Pfam" id="PF02719">
    <property type="entry name" value="Polysacc_synt_2"/>
    <property type="match status" value="1"/>
</dbReference>
<name>A0A4R6WEG3_9SPHI</name>
<evidence type="ECO:0000256" key="2">
    <source>
        <dbReference type="SAM" id="Phobius"/>
    </source>
</evidence>
<feature type="transmembrane region" description="Helical" evidence="2">
    <location>
        <begin position="168"/>
        <end position="185"/>
    </location>
</feature>
<feature type="transmembrane region" description="Helical" evidence="2">
    <location>
        <begin position="129"/>
        <end position="148"/>
    </location>
</feature>
<comment type="caution">
    <text evidence="4">The sequence shown here is derived from an EMBL/GenBank/DDBJ whole genome shotgun (WGS) entry which is preliminary data.</text>
</comment>
<proteinExistence type="inferred from homology"/>
<dbReference type="PANTHER" id="PTHR43318:SF1">
    <property type="entry name" value="POLYSACCHARIDE BIOSYNTHESIS PROTEIN EPSC-RELATED"/>
    <property type="match status" value="1"/>
</dbReference>
<dbReference type="InterPro" id="IPR036291">
    <property type="entry name" value="NAD(P)-bd_dom_sf"/>
</dbReference>
<dbReference type="SUPFAM" id="SSF51735">
    <property type="entry name" value="NAD(P)-binding Rossmann-fold domains"/>
    <property type="match status" value="1"/>
</dbReference>
<evidence type="ECO:0000256" key="1">
    <source>
        <dbReference type="ARBA" id="ARBA00007430"/>
    </source>
</evidence>
<dbReference type="InterPro" id="IPR051203">
    <property type="entry name" value="Polysaccharide_Synthase-Rel"/>
</dbReference>
<dbReference type="Gene3D" id="3.40.50.720">
    <property type="entry name" value="NAD(P)-binding Rossmann-like Domain"/>
    <property type="match status" value="2"/>
</dbReference>
<comment type="similarity">
    <text evidence="1">Belongs to the polysaccharide synthase family.</text>
</comment>
<organism evidence="4 5">
    <name type="scientific">Sphingobacterium yanglingense</name>
    <dbReference type="NCBI Taxonomy" id="1437280"/>
    <lineage>
        <taxon>Bacteria</taxon>
        <taxon>Pseudomonadati</taxon>
        <taxon>Bacteroidota</taxon>
        <taxon>Sphingobacteriia</taxon>
        <taxon>Sphingobacteriales</taxon>
        <taxon>Sphingobacteriaceae</taxon>
        <taxon>Sphingobacterium</taxon>
    </lineage>
</organism>
<feature type="domain" description="Polysaccharide biosynthesis protein CapD-like" evidence="3">
    <location>
        <begin position="308"/>
        <end position="589"/>
    </location>
</feature>
<dbReference type="PANTHER" id="PTHR43318">
    <property type="entry name" value="UDP-N-ACETYLGLUCOSAMINE 4,6-DEHYDRATASE"/>
    <property type="match status" value="1"/>
</dbReference>
<dbReference type="Proteomes" id="UP000295292">
    <property type="component" value="Unassembled WGS sequence"/>
</dbReference>
<dbReference type="AlphaFoldDB" id="A0A4R6WEG3"/>
<keyword evidence="2" id="KW-0812">Transmembrane</keyword>
<keyword evidence="5" id="KW-1185">Reference proteome</keyword>
<feature type="transmembrane region" description="Helical" evidence="2">
    <location>
        <begin position="98"/>
        <end position="117"/>
    </location>
</feature>
<keyword evidence="2" id="KW-0472">Membrane</keyword>
<sequence>MDKLSIKVNSWLGELKKRLRKDNPRWVVLMIDVAIVYTCYLLSNVLINSFRGIFSVDLMLQKSILIVSVYTLTFWCLQSYKGIIRQTGISDAVHIFKVVGLACLLLAIPTIVIRNFVAKGTVWGDYLRLSYSVIFMHGFLTMVAMVAARVCYRNIYEKLFLPHRKVKYALIFGASRPALVAYSLLRDDKRSKVKVLAFVEDKSSRIGRLMAGIKVLDIRQVDETYISDHNIEEVIIAVEDNNPERMASVLDHFHALHVELKIMPPGRKLWQEGKKREIRALKIDDLLGRPPIKLENPVVEKELKGRVILITGAAGSIGSELARQIALQDYAMLILLDQAESALYDLQHTIRLKNPEKTRFVVGNVRDKRYMRKIFDTYHPEYIFHAAAYKHVPLMESNPYDALWTNLYGSRIVADLAVEYKAYKFVMVSTDKAVNPTNIMGTTKRAAEIYVSSCNNIGDTNFIITRFGNVLGSNGSVIPLFEKQLEKGGPLTLTHPDITRYFMTIPEASLLVQEAAVMGGGGEIFVFDMGKSVKIIDLAKRMIKLKGLRYPQDVDIKIVGLRPGEKIFEELLANDENTKKTHHPKILIAEVNQSDMESRRNLIIGLCKLLESDHCMESEQMQLVGLLKEIVPEFKSQNSIYEALDKSEVISSGLEG</sequence>
<dbReference type="EMBL" id="SNYV01000019">
    <property type="protein sequence ID" value="TDQ73510.1"/>
    <property type="molecule type" value="Genomic_DNA"/>
</dbReference>
<evidence type="ECO:0000259" key="3">
    <source>
        <dbReference type="Pfam" id="PF02719"/>
    </source>
</evidence>
<feature type="transmembrane region" description="Helical" evidence="2">
    <location>
        <begin position="59"/>
        <end position="77"/>
    </location>
</feature>
<dbReference type="InterPro" id="IPR003869">
    <property type="entry name" value="Polysac_CapD-like"/>
</dbReference>
<protein>
    <submittedName>
        <fullName evidence="4">FlaA1/EpsC-like NDP-sugar epimerase</fullName>
    </submittedName>
</protein>
<reference evidence="4 5" key="1">
    <citation type="submission" date="2019-03" db="EMBL/GenBank/DDBJ databases">
        <title>Genomic Encyclopedia of Archaeal and Bacterial Type Strains, Phase II (KMG-II): from individual species to whole genera.</title>
        <authorList>
            <person name="Goeker M."/>
        </authorList>
    </citation>
    <scope>NUCLEOTIDE SEQUENCE [LARGE SCALE GENOMIC DNA]</scope>
    <source>
        <strain evidence="4 5">DSM 28353</strain>
    </source>
</reference>
<accession>A0A4R6WEG3</accession>
<gene>
    <name evidence="4" type="ORF">CLV99_4564</name>
</gene>